<dbReference type="InterPro" id="IPR007939">
    <property type="entry name" value="Cu-R_B_prcur"/>
</dbReference>
<dbReference type="GO" id="GO:0009279">
    <property type="term" value="C:cell outer membrane"/>
    <property type="evidence" value="ECO:0007669"/>
    <property type="project" value="InterPro"/>
</dbReference>
<dbReference type="RefSeq" id="WP_235067718.1">
    <property type="nucleotide sequence ID" value="NZ_JAKFGM010000002.1"/>
</dbReference>
<comment type="caution">
    <text evidence="3">The sequence shown here is derived from an EMBL/GenBank/DDBJ whole genome shotgun (WGS) entry which is preliminary data.</text>
</comment>
<feature type="signal peptide" evidence="2">
    <location>
        <begin position="1"/>
        <end position="20"/>
    </location>
</feature>
<evidence type="ECO:0000256" key="2">
    <source>
        <dbReference type="SAM" id="SignalP"/>
    </source>
</evidence>
<feature type="compositionally biased region" description="Pro residues" evidence="1">
    <location>
        <begin position="157"/>
        <end position="167"/>
    </location>
</feature>
<dbReference type="GO" id="GO:0005507">
    <property type="term" value="F:copper ion binding"/>
    <property type="evidence" value="ECO:0007669"/>
    <property type="project" value="InterPro"/>
</dbReference>
<evidence type="ECO:0000313" key="3">
    <source>
        <dbReference type="EMBL" id="MCF2515203.1"/>
    </source>
</evidence>
<feature type="compositionally biased region" description="Basic residues" evidence="1">
    <location>
        <begin position="40"/>
        <end position="51"/>
    </location>
</feature>
<keyword evidence="2" id="KW-0732">Signal</keyword>
<evidence type="ECO:0000313" key="4">
    <source>
        <dbReference type="Proteomes" id="UP001139410"/>
    </source>
</evidence>
<dbReference type="AlphaFoldDB" id="A0A9X1QK54"/>
<protein>
    <submittedName>
        <fullName evidence="3">Copper resistance protein B</fullName>
    </submittedName>
</protein>
<feature type="compositionally biased region" description="Polar residues" evidence="1">
    <location>
        <begin position="180"/>
        <end position="189"/>
    </location>
</feature>
<accession>A0A9X1QK54</accession>
<feature type="chain" id="PRO_5040738766" evidence="2">
    <location>
        <begin position="21"/>
        <end position="405"/>
    </location>
</feature>
<dbReference type="Proteomes" id="UP001139410">
    <property type="component" value="Unassembled WGS sequence"/>
</dbReference>
<reference evidence="3" key="1">
    <citation type="submission" date="2022-01" db="EMBL/GenBank/DDBJ databases">
        <authorList>
            <person name="Jo J.-H."/>
            <person name="Im W.-T."/>
        </authorList>
    </citation>
    <scope>NUCLEOTIDE SEQUENCE</scope>
    <source>
        <strain evidence="3">G124</strain>
    </source>
</reference>
<gene>
    <name evidence="3" type="ORF">LVY65_09035</name>
</gene>
<dbReference type="EMBL" id="JAKFGM010000002">
    <property type="protein sequence ID" value="MCF2515203.1"/>
    <property type="molecule type" value="Genomic_DNA"/>
</dbReference>
<organism evidence="3 4">
    <name type="scientific">Sphingomonas cremea</name>
    <dbReference type="NCBI Taxonomy" id="2904799"/>
    <lineage>
        <taxon>Bacteria</taxon>
        <taxon>Pseudomonadati</taxon>
        <taxon>Pseudomonadota</taxon>
        <taxon>Alphaproteobacteria</taxon>
        <taxon>Sphingomonadales</taxon>
        <taxon>Sphingomonadaceae</taxon>
        <taxon>Sphingomonas</taxon>
    </lineage>
</organism>
<dbReference type="InterPro" id="IPR036709">
    <property type="entry name" value="Autotransporte_beta_dom_sf"/>
</dbReference>
<proteinExistence type="predicted"/>
<dbReference type="Pfam" id="PF05275">
    <property type="entry name" value="CopB"/>
    <property type="match status" value="1"/>
</dbReference>
<name>A0A9X1QK54_9SPHN</name>
<feature type="compositionally biased region" description="Low complexity" evidence="1">
    <location>
        <begin position="125"/>
        <end position="134"/>
    </location>
</feature>
<evidence type="ECO:0000256" key="1">
    <source>
        <dbReference type="SAM" id="MobiDB-lite"/>
    </source>
</evidence>
<feature type="compositionally biased region" description="Basic residues" evidence="1">
    <location>
        <begin position="60"/>
        <end position="71"/>
    </location>
</feature>
<dbReference type="GO" id="GO:0006878">
    <property type="term" value="P:intracellular copper ion homeostasis"/>
    <property type="evidence" value="ECO:0007669"/>
    <property type="project" value="InterPro"/>
</dbReference>
<sequence length="405" mass="43900">MRTLVLFFAATALSASPAVAQHAGHSMPGMTMPMPEKKPLAKKAPAKKPSAKKPGAQKAPAKKAPIRKVGVRKPAASKPVTAPDEHAGHAMSAVPGMEMQGNDIPAVPSGEQPNPHAGHQMPTEDQPQAQPADAHAGHDMSAMPGMEDHDMGQMGTPAPPLGPPPPEALTGPEWAADTYWSGQPQSRETLSAEHGTTKVGRFLVDRAETRVREGRDAYLLDIQAWYGGDINKLWTKAEIEGPWGKKLEHAEVQALWSHAIGPFFDLQTGVRYDPQPGPNRSHLVLGIEGLAPYWWEVEGAVFLSNKGEVTARAEGEYDLRITQKLIVQPRAEVNLALQDVPELAIGSGLTNASLGLRLRYQFSPLCAPYIGVEYERAFGDTRRFLRAEGDDPRGFNLIAGVRFWL</sequence>
<keyword evidence="4" id="KW-1185">Reference proteome</keyword>
<dbReference type="SUPFAM" id="SSF103515">
    <property type="entry name" value="Autotransporter"/>
    <property type="match status" value="1"/>
</dbReference>
<feature type="region of interest" description="Disordered" evidence="1">
    <location>
        <begin position="17"/>
        <end position="193"/>
    </location>
</feature>